<dbReference type="InterPro" id="IPR002429">
    <property type="entry name" value="CcO_II-like_C"/>
</dbReference>
<comment type="subcellular location">
    <subcellularLocation>
        <location evidence="1">Membrane</location>
        <topology evidence="1">Multi-pass membrane protein</topology>
    </subcellularLocation>
</comment>
<comment type="function">
    <text evidence="13">Subunits I and II form the functional core of the enzyme complex. Electrons originating in cytochrome c are transferred via heme a and Cu(A) to the binuclear center formed by heme a3 and Cu(B).</text>
</comment>
<keyword evidence="11" id="KW-0186">Copper</keyword>
<comment type="catalytic activity">
    <reaction evidence="15">
        <text>4 Fe(II)-[cytochrome c] + O2 + 8 H(+)(in) = 4 Fe(III)-[cytochrome c] + 2 H2O + 4 H(+)(out)</text>
        <dbReference type="Rhea" id="RHEA:11436"/>
        <dbReference type="Rhea" id="RHEA-COMP:10350"/>
        <dbReference type="Rhea" id="RHEA-COMP:14399"/>
        <dbReference type="ChEBI" id="CHEBI:15377"/>
        <dbReference type="ChEBI" id="CHEBI:15378"/>
        <dbReference type="ChEBI" id="CHEBI:15379"/>
        <dbReference type="ChEBI" id="CHEBI:29033"/>
        <dbReference type="ChEBI" id="CHEBI:29034"/>
        <dbReference type="EC" id="7.1.1.9"/>
    </reaction>
</comment>
<comment type="caution">
    <text evidence="20">The sequence shown here is derived from an EMBL/GenBank/DDBJ whole genome shotgun (WGS) entry which is preliminary data.</text>
</comment>
<dbReference type="SUPFAM" id="SSF49503">
    <property type="entry name" value="Cupredoxins"/>
    <property type="match status" value="1"/>
</dbReference>
<evidence type="ECO:0000313" key="21">
    <source>
        <dbReference type="Proteomes" id="UP000635071"/>
    </source>
</evidence>
<evidence type="ECO:0000259" key="18">
    <source>
        <dbReference type="PROSITE" id="PS50857"/>
    </source>
</evidence>
<dbReference type="PANTHER" id="PTHR22888:SF9">
    <property type="entry name" value="CYTOCHROME C OXIDASE SUBUNIT 2"/>
    <property type="match status" value="1"/>
</dbReference>
<dbReference type="PROSITE" id="PS50857">
    <property type="entry name" value="COX2_CUA"/>
    <property type="match status" value="1"/>
</dbReference>
<dbReference type="InterPro" id="IPR001505">
    <property type="entry name" value="Copper_CuA"/>
</dbReference>
<dbReference type="InterPro" id="IPR036909">
    <property type="entry name" value="Cyt_c-like_dom_sf"/>
</dbReference>
<dbReference type="PROSITE" id="PS00078">
    <property type="entry name" value="COX2"/>
    <property type="match status" value="1"/>
</dbReference>
<dbReference type="NCBIfam" id="TIGR02866">
    <property type="entry name" value="CoxB"/>
    <property type="match status" value="1"/>
</dbReference>
<sequence length="283" mass="31123">MFWVVLALSIVVWLAVIGVAIYAMRRNRDIASDHTGLWLILGGGVIIPTVVLSVLLVWSLGVMPTLREPSRPPALVVEISAERFWWRVRYRDANLVVDSANELRLPLGEPVEIILTSPDVIHSFWVPNLAGKMDAIPGRTTRLLLEPERVGRFRGQCAEFCGTSHAQMAFAVEVMPRAGFDRWIAAEARPAVPLAGAVLFETHGCGACHMIRGTAARGTAGPDLTHVGSRRTIAAAALPMREADLIRWIAHTEDVKPEVNMPSFAMLPRRDIEALATYLLALK</sequence>
<dbReference type="GO" id="GO:0020037">
    <property type="term" value="F:heme binding"/>
    <property type="evidence" value="ECO:0007669"/>
    <property type="project" value="InterPro"/>
</dbReference>
<dbReference type="GO" id="GO:0005507">
    <property type="term" value="F:copper ion binding"/>
    <property type="evidence" value="ECO:0007669"/>
    <property type="project" value="InterPro"/>
</dbReference>
<evidence type="ECO:0000256" key="7">
    <source>
        <dbReference type="ARBA" id="ARBA00022723"/>
    </source>
</evidence>
<dbReference type="InterPro" id="IPR009056">
    <property type="entry name" value="Cyt_c-like_dom"/>
</dbReference>
<dbReference type="Pfam" id="PF00034">
    <property type="entry name" value="Cytochrom_C"/>
    <property type="match status" value="1"/>
</dbReference>
<keyword evidence="10 16" id="KW-0408">Iron</keyword>
<dbReference type="InterPro" id="IPR034236">
    <property type="entry name" value="CuRO_CcO_Caa3_II"/>
</dbReference>
<dbReference type="PROSITE" id="PS51007">
    <property type="entry name" value="CYTC"/>
    <property type="match status" value="1"/>
</dbReference>
<accession>A0A917A1A8</accession>
<evidence type="ECO:0000256" key="5">
    <source>
        <dbReference type="ARBA" id="ARBA00022660"/>
    </source>
</evidence>
<reference evidence="20" key="2">
    <citation type="submission" date="2020-09" db="EMBL/GenBank/DDBJ databases">
        <authorList>
            <person name="Sun Q."/>
            <person name="Zhou Y."/>
        </authorList>
    </citation>
    <scope>NUCLEOTIDE SEQUENCE</scope>
    <source>
        <strain evidence="20">CGMCC 1.15519</strain>
    </source>
</reference>
<evidence type="ECO:0000256" key="3">
    <source>
        <dbReference type="ARBA" id="ARBA00022448"/>
    </source>
</evidence>
<dbReference type="AlphaFoldDB" id="A0A917A1A8"/>
<dbReference type="SUPFAM" id="SSF46626">
    <property type="entry name" value="Cytochrome c"/>
    <property type="match status" value="1"/>
</dbReference>
<evidence type="ECO:0000256" key="6">
    <source>
        <dbReference type="ARBA" id="ARBA00022692"/>
    </source>
</evidence>
<keyword evidence="5" id="KW-0679">Respiratory chain</keyword>
<dbReference type="Proteomes" id="UP000635071">
    <property type="component" value="Unassembled WGS sequence"/>
</dbReference>
<keyword evidence="8" id="KW-0249">Electron transport</keyword>
<dbReference type="InterPro" id="IPR008972">
    <property type="entry name" value="Cupredoxin"/>
</dbReference>
<keyword evidence="4 16" id="KW-0349">Heme</keyword>
<dbReference type="EMBL" id="BMJM01000020">
    <property type="protein sequence ID" value="GGE22276.1"/>
    <property type="molecule type" value="Genomic_DNA"/>
</dbReference>
<dbReference type="Gene3D" id="2.60.40.420">
    <property type="entry name" value="Cupredoxins - blue copper proteins"/>
    <property type="match status" value="1"/>
</dbReference>
<evidence type="ECO:0000256" key="13">
    <source>
        <dbReference type="ARBA" id="ARBA00024688"/>
    </source>
</evidence>
<feature type="domain" description="Cytochrome oxidase subunit II copper A binding" evidence="18">
    <location>
        <begin position="72"/>
        <end position="186"/>
    </location>
</feature>
<evidence type="ECO:0000259" key="19">
    <source>
        <dbReference type="PROSITE" id="PS51007"/>
    </source>
</evidence>
<feature type="transmembrane region" description="Helical" evidence="17">
    <location>
        <begin position="36"/>
        <end position="61"/>
    </location>
</feature>
<comment type="similarity">
    <text evidence="2">Belongs to the cytochrome c oxidase subunit 2 family.</text>
</comment>
<dbReference type="GO" id="GO:0042773">
    <property type="term" value="P:ATP synthesis coupled electron transport"/>
    <property type="evidence" value="ECO:0007669"/>
    <property type="project" value="TreeGrafter"/>
</dbReference>
<evidence type="ECO:0000256" key="2">
    <source>
        <dbReference type="ARBA" id="ARBA00007866"/>
    </source>
</evidence>
<evidence type="ECO:0000256" key="14">
    <source>
        <dbReference type="ARBA" id="ARBA00031399"/>
    </source>
</evidence>
<evidence type="ECO:0000256" key="11">
    <source>
        <dbReference type="ARBA" id="ARBA00023008"/>
    </source>
</evidence>
<keyword evidence="9 17" id="KW-1133">Transmembrane helix</keyword>
<evidence type="ECO:0000256" key="16">
    <source>
        <dbReference type="PROSITE-ProRule" id="PRU00433"/>
    </source>
</evidence>
<dbReference type="Pfam" id="PF00116">
    <property type="entry name" value="COX2"/>
    <property type="match status" value="1"/>
</dbReference>
<feature type="transmembrane region" description="Helical" evidence="17">
    <location>
        <begin position="6"/>
        <end position="24"/>
    </location>
</feature>
<dbReference type="GO" id="GO:0016020">
    <property type="term" value="C:membrane"/>
    <property type="evidence" value="ECO:0007669"/>
    <property type="project" value="UniProtKB-SubCell"/>
</dbReference>
<dbReference type="InterPro" id="IPR014222">
    <property type="entry name" value="Cyt_c_oxidase_su2"/>
</dbReference>
<evidence type="ECO:0000313" key="20">
    <source>
        <dbReference type="EMBL" id="GGE22276.1"/>
    </source>
</evidence>
<dbReference type="GO" id="GO:0004129">
    <property type="term" value="F:cytochrome-c oxidase activity"/>
    <property type="evidence" value="ECO:0007669"/>
    <property type="project" value="UniProtKB-EC"/>
</dbReference>
<evidence type="ECO:0000256" key="8">
    <source>
        <dbReference type="ARBA" id="ARBA00022982"/>
    </source>
</evidence>
<evidence type="ECO:0000256" key="10">
    <source>
        <dbReference type="ARBA" id="ARBA00023004"/>
    </source>
</evidence>
<keyword evidence="12 17" id="KW-0472">Membrane</keyword>
<protein>
    <recommendedName>
        <fullName evidence="14">Cytochrome aa3 subunit 2</fullName>
    </recommendedName>
</protein>
<feature type="domain" description="Cytochrome c" evidence="19">
    <location>
        <begin position="191"/>
        <end position="283"/>
    </location>
</feature>
<keyword evidence="7 16" id="KW-0479">Metal-binding</keyword>
<name>A0A917A1A8_9SPHN</name>
<evidence type="ECO:0000256" key="15">
    <source>
        <dbReference type="ARBA" id="ARBA00047816"/>
    </source>
</evidence>
<proteinExistence type="inferred from homology"/>
<gene>
    <name evidence="20" type="ORF">GCM10011529_31090</name>
</gene>
<dbReference type="InterPro" id="IPR045187">
    <property type="entry name" value="CcO_II"/>
</dbReference>
<evidence type="ECO:0000256" key="12">
    <source>
        <dbReference type="ARBA" id="ARBA00023136"/>
    </source>
</evidence>
<reference evidence="20" key="1">
    <citation type="journal article" date="2014" name="Int. J. Syst. Evol. Microbiol.">
        <title>Complete genome sequence of Corynebacterium casei LMG S-19264T (=DSM 44701T), isolated from a smear-ripened cheese.</title>
        <authorList>
            <consortium name="US DOE Joint Genome Institute (JGI-PGF)"/>
            <person name="Walter F."/>
            <person name="Albersmeier A."/>
            <person name="Kalinowski J."/>
            <person name="Ruckert C."/>
        </authorList>
    </citation>
    <scope>NUCLEOTIDE SEQUENCE</scope>
    <source>
        <strain evidence="20">CGMCC 1.15519</strain>
    </source>
</reference>
<dbReference type="PANTHER" id="PTHR22888">
    <property type="entry name" value="CYTOCHROME C OXIDASE, SUBUNIT II"/>
    <property type="match status" value="1"/>
</dbReference>
<keyword evidence="21" id="KW-1185">Reference proteome</keyword>
<dbReference type="CDD" id="cd04213">
    <property type="entry name" value="CuRO_CcO_Caa3_II"/>
    <property type="match status" value="1"/>
</dbReference>
<organism evidence="20 21">
    <name type="scientific">Sandarakinorhabdus glacialis</name>
    <dbReference type="NCBI Taxonomy" id="1614636"/>
    <lineage>
        <taxon>Bacteria</taxon>
        <taxon>Pseudomonadati</taxon>
        <taxon>Pseudomonadota</taxon>
        <taxon>Alphaproteobacteria</taxon>
        <taxon>Sphingomonadales</taxon>
        <taxon>Sphingosinicellaceae</taxon>
        <taxon>Sandarakinorhabdus</taxon>
    </lineage>
</organism>
<evidence type="ECO:0000256" key="4">
    <source>
        <dbReference type="ARBA" id="ARBA00022617"/>
    </source>
</evidence>
<evidence type="ECO:0000256" key="9">
    <source>
        <dbReference type="ARBA" id="ARBA00022989"/>
    </source>
</evidence>
<evidence type="ECO:0000256" key="17">
    <source>
        <dbReference type="SAM" id="Phobius"/>
    </source>
</evidence>
<keyword evidence="6 17" id="KW-0812">Transmembrane</keyword>
<evidence type="ECO:0000256" key="1">
    <source>
        <dbReference type="ARBA" id="ARBA00004141"/>
    </source>
</evidence>
<dbReference type="GO" id="GO:0016491">
    <property type="term" value="F:oxidoreductase activity"/>
    <property type="evidence" value="ECO:0007669"/>
    <property type="project" value="InterPro"/>
</dbReference>
<keyword evidence="3" id="KW-0813">Transport</keyword>